<protein>
    <recommendedName>
        <fullName evidence="1">Glyoxal oxidase N-terminal domain-containing protein</fullName>
    </recommendedName>
</protein>
<dbReference type="EMBL" id="KK198758">
    <property type="protein sequence ID" value="KCW67322.1"/>
    <property type="molecule type" value="Genomic_DNA"/>
</dbReference>
<organism evidence="2">
    <name type="scientific">Eucalyptus grandis</name>
    <name type="common">Flooded gum</name>
    <dbReference type="NCBI Taxonomy" id="71139"/>
    <lineage>
        <taxon>Eukaryota</taxon>
        <taxon>Viridiplantae</taxon>
        <taxon>Streptophyta</taxon>
        <taxon>Embryophyta</taxon>
        <taxon>Tracheophyta</taxon>
        <taxon>Spermatophyta</taxon>
        <taxon>Magnoliopsida</taxon>
        <taxon>eudicotyledons</taxon>
        <taxon>Gunneridae</taxon>
        <taxon>Pentapetalae</taxon>
        <taxon>rosids</taxon>
        <taxon>malvids</taxon>
        <taxon>Myrtales</taxon>
        <taxon>Myrtaceae</taxon>
        <taxon>Myrtoideae</taxon>
        <taxon>Eucalypteae</taxon>
        <taxon>Eucalyptus</taxon>
    </lineage>
</organism>
<dbReference type="InParanoid" id="A0A059BM70"/>
<dbReference type="InterPro" id="IPR009880">
    <property type="entry name" value="Glyoxal_oxidase_N"/>
</dbReference>
<dbReference type="InterPro" id="IPR037293">
    <property type="entry name" value="Gal_Oxidase_central_sf"/>
</dbReference>
<dbReference type="AlphaFoldDB" id="A0A059BM70"/>
<dbReference type="Pfam" id="PF07250">
    <property type="entry name" value="Glyoxal_oxid_N"/>
    <property type="match status" value="1"/>
</dbReference>
<accession>A0A059BM70</accession>
<proteinExistence type="predicted"/>
<evidence type="ECO:0000259" key="1">
    <source>
        <dbReference type="Pfam" id="PF07250"/>
    </source>
</evidence>
<dbReference type="PANTHER" id="PTHR32208">
    <property type="entry name" value="SECRETED PROTEIN-RELATED"/>
    <property type="match status" value="1"/>
</dbReference>
<dbReference type="STRING" id="71139.A0A059BM70"/>
<dbReference type="Gene3D" id="2.130.10.80">
    <property type="entry name" value="Galactose oxidase/kelch, beta-propeller"/>
    <property type="match status" value="1"/>
</dbReference>
<name>A0A059BM70_EUCGR</name>
<dbReference type="Gramene" id="KCW67322">
    <property type="protein sequence ID" value="KCW67322"/>
    <property type="gene ID" value="EUGRSUZ_F01107"/>
</dbReference>
<sequence length="74" mass="8322">MDVGRNIRTTNPNLQWAMETMPQARVAGNMVLLLNGDILIINSRTARMATWEYCRPGHPPARRTSKKISFHGAS</sequence>
<reference evidence="2" key="1">
    <citation type="submission" date="2013-07" db="EMBL/GenBank/DDBJ databases">
        <title>The genome of Eucalyptus grandis.</title>
        <authorList>
            <person name="Schmutz J."/>
            <person name="Hayes R."/>
            <person name="Myburg A."/>
            <person name="Tuskan G."/>
            <person name="Grattapaglia D."/>
            <person name="Rokhsar D.S."/>
        </authorList>
    </citation>
    <scope>NUCLEOTIDE SEQUENCE</scope>
    <source>
        <tissue evidence="2">Leaf extractions</tissue>
    </source>
</reference>
<gene>
    <name evidence="2" type="ORF">EUGRSUZ_F01107</name>
</gene>
<feature type="domain" description="Glyoxal oxidase N-terminal" evidence="1">
    <location>
        <begin position="7"/>
        <end position="55"/>
    </location>
</feature>
<evidence type="ECO:0000313" key="2">
    <source>
        <dbReference type="EMBL" id="KCW67322.1"/>
    </source>
</evidence>
<dbReference type="PANTHER" id="PTHR32208:SF62">
    <property type="entry name" value="OXIDASE, PUTATIVE, EXPRESSED-RELATED"/>
    <property type="match status" value="1"/>
</dbReference>